<dbReference type="PATRIC" id="fig|1227453.3.peg.4172"/>
<dbReference type="InterPro" id="IPR037523">
    <property type="entry name" value="VOC_core"/>
</dbReference>
<dbReference type="AlphaFoldDB" id="M0L4T3"/>
<reference evidence="2 3" key="1">
    <citation type="journal article" date="2014" name="PLoS Genet.">
        <title>Phylogenetically driven sequencing of extremely halophilic archaea reveals strategies for static and dynamic osmo-response.</title>
        <authorList>
            <person name="Becker E.A."/>
            <person name="Seitzer P.M."/>
            <person name="Tritt A."/>
            <person name="Larsen D."/>
            <person name="Krusor M."/>
            <person name="Yao A.I."/>
            <person name="Wu D."/>
            <person name="Madern D."/>
            <person name="Eisen J.A."/>
            <person name="Darling A.E."/>
            <person name="Facciotti M.T."/>
        </authorList>
    </citation>
    <scope>NUCLEOTIDE SEQUENCE [LARGE SCALE GENOMIC DNA]</scope>
    <source>
        <strain evidence="3">ATCC 49778 / DSM 6131 / JCM 7785 / NBRC 101032 / NCIMB 13157 / TR-1</strain>
    </source>
</reference>
<dbReference type="Proteomes" id="UP000011524">
    <property type="component" value="Unassembled WGS sequence"/>
</dbReference>
<gene>
    <name evidence="2" type="ORF">C444_21241</name>
</gene>
<dbReference type="STRING" id="1227453.C444_21241"/>
<organism evidence="2 3">
    <name type="scientific">Haloarcula japonica (strain ATCC 49778 / DSM 6131 / JCM 7785 / NBRC 101032 / NCIMB 13157 / TR-1)</name>
    <dbReference type="NCBI Taxonomy" id="1227453"/>
    <lineage>
        <taxon>Archaea</taxon>
        <taxon>Methanobacteriati</taxon>
        <taxon>Methanobacteriota</taxon>
        <taxon>Stenosarchaea group</taxon>
        <taxon>Halobacteria</taxon>
        <taxon>Halobacteriales</taxon>
        <taxon>Haloarculaceae</taxon>
        <taxon>Haloarcula</taxon>
    </lineage>
</organism>
<dbReference type="SUPFAM" id="SSF54593">
    <property type="entry name" value="Glyoxalase/Bleomycin resistance protein/Dihydroxybiphenyl dioxygenase"/>
    <property type="match status" value="1"/>
</dbReference>
<dbReference type="InterPro" id="IPR029068">
    <property type="entry name" value="Glyas_Bleomycin-R_OHBP_Dase"/>
</dbReference>
<dbReference type="PANTHER" id="PTHR36503:SF3">
    <property type="entry name" value="BLR0126 PROTEIN"/>
    <property type="match status" value="1"/>
</dbReference>
<dbReference type="PANTHER" id="PTHR36503">
    <property type="entry name" value="BLR2520 PROTEIN"/>
    <property type="match status" value="1"/>
</dbReference>
<dbReference type="InterPro" id="IPR004360">
    <property type="entry name" value="Glyas_Fos-R_dOase_dom"/>
</dbReference>
<keyword evidence="3" id="KW-1185">Reference proteome</keyword>
<proteinExistence type="predicted"/>
<sequence length="122" mass="13137">MVTDLDASSEFYETVVGVEPDEISDSNIEYDTGQATLVLESDFDPAVLDAFGLEEPGDDRGDGVIVAIEVDGPNEVDAVCQRAHDSGETVRMDPTDVDWGRRMAILADPDGYTVEISAPLDN</sequence>
<evidence type="ECO:0000313" key="2">
    <source>
        <dbReference type="EMBL" id="EMA26990.1"/>
    </source>
</evidence>
<dbReference type="PROSITE" id="PS51819">
    <property type="entry name" value="VOC"/>
    <property type="match status" value="1"/>
</dbReference>
<evidence type="ECO:0000313" key="3">
    <source>
        <dbReference type="Proteomes" id="UP000011524"/>
    </source>
</evidence>
<evidence type="ECO:0000259" key="1">
    <source>
        <dbReference type="PROSITE" id="PS51819"/>
    </source>
</evidence>
<dbReference type="eggNOG" id="ENOG502N5XZ">
    <property type="taxonomic scope" value="Archaea"/>
</dbReference>
<comment type="caution">
    <text evidence="2">The sequence shown here is derived from an EMBL/GenBank/DDBJ whole genome shotgun (WGS) entry which is preliminary data.</text>
</comment>
<accession>M0L4T3</accession>
<dbReference type="Pfam" id="PF00903">
    <property type="entry name" value="Glyoxalase"/>
    <property type="match status" value="1"/>
</dbReference>
<dbReference type="Gene3D" id="3.10.180.10">
    <property type="entry name" value="2,3-Dihydroxybiphenyl 1,2-Dioxygenase, domain 1"/>
    <property type="match status" value="1"/>
</dbReference>
<feature type="domain" description="VOC" evidence="1">
    <location>
        <begin position="1"/>
        <end position="119"/>
    </location>
</feature>
<dbReference type="EMBL" id="AOLY01000048">
    <property type="protein sequence ID" value="EMA26990.1"/>
    <property type="molecule type" value="Genomic_DNA"/>
</dbReference>
<protein>
    <submittedName>
        <fullName evidence="2">Glyoxylase</fullName>
    </submittedName>
</protein>
<name>M0L4T3_HALJT</name>